<accession>A0A0A9B2H1</accession>
<proteinExistence type="predicted"/>
<reference evidence="1" key="2">
    <citation type="journal article" date="2015" name="Data Brief">
        <title>Shoot transcriptome of the giant reed, Arundo donax.</title>
        <authorList>
            <person name="Barrero R.A."/>
            <person name="Guerrero F.D."/>
            <person name="Moolhuijzen P."/>
            <person name="Goolsby J.A."/>
            <person name="Tidwell J."/>
            <person name="Bellgard S.E."/>
            <person name="Bellgard M.I."/>
        </authorList>
    </citation>
    <scope>NUCLEOTIDE SEQUENCE</scope>
    <source>
        <tissue evidence="1">Shoot tissue taken approximately 20 cm above the soil surface</tissue>
    </source>
</reference>
<name>A0A0A9B2H1_ARUDO</name>
<dbReference type="EMBL" id="GBRH01239726">
    <property type="protein sequence ID" value="JAD58169.1"/>
    <property type="molecule type" value="Transcribed_RNA"/>
</dbReference>
<protein>
    <submittedName>
        <fullName evidence="1">Uncharacterized protein</fullName>
    </submittedName>
</protein>
<reference evidence="1" key="1">
    <citation type="submission" date="2014-09" db="EMBL/GenBank/DDBJ databases">
        <authorList>
            <person name="Magalhaes I.L.F."/>
            <person name="Oliveira U."/>
            <person name="Santos F.R."/>
            <person name="Vidigal T.H.D.A."/>
            <person name="Brescovit A.D."/>
            <person name="Santos A.J."/>
        </authorList>
    </citation>
    <scope>NUCLEOTIDE SEQUENCE</scope>
    <source>
        <tissue evidence="1">Shoot tissue taken approximately 20 cm above the soil surface</tissue>
    </source>
</reference>
<sequence length="27" mass="3128">MSPIRYLHNEFRLNGTHKVTDLLISAT</sequence>
<evidence type="ECO:0000313" key="1">
    <source>
        <dbReference type="EMBL" id="JAD58169.1"/>
    </source>
</evidence>
<organism evidence="1">
    <name type="scientific">Arundo donax</name>
    <name type="common">Giant reed</name>
    <name type="synonym">Donax arundinaceus</name>
    <dbReference type="NCBI Taxonomy" id="35708"/>
    <lineage>
        <taxon>Eukaryota</taxon>
        <taxon>Viridiplantae</taxon>
        <taxon>Streptophyta</taxon>
        <taxon>Embryophyta</taxon>
        <taxon>Tracheophyta</taxon>
        <taxon>Spermatophyta</taxon>
        <taxon>Magnoliopsida</taxon>
        <taxon>Liliopsida</taxon>
        <taxon>Poales</taxon>
        <taxon>Poaceae</taxon>
        <taxon>PACMAD clade</taxon>
        <taxon>Arundinoideae</taxon>
        <taxon>Arundineae</taxon>
        <taxon>Arundo</taxon>
    </lineage>
</organism>
<dbReference type="AlphaFoldDB" id="A0A0A9B2H1"/>